<dbReference type="PANTHER" id="PTHR11699">
    <property type="entry name" value="ALDEHYDE DEHYDROGENASE-RELATED"/>
    <property type="match status" value="1"/>
</dbReference>
<dbReference type="InterPro" id="IPR016163">
    <property type="entry name" value="Ald_DH_C"/>
</dbReference>
<dbReference type="CDD" id="cd07102">
    <property type="entry name" value="ALDH_EDX86601"/>
    <property type="match status" value="1"/>
</dbReference>
<dbReference type="Pfam" id="PF00171">
    <property type="entry name" value="Aldedh"/>
    <property type="match status" value="1"/>
</dbReference>
<dbReference type="InterPro" id="IPR029510">
    <property type="entry name" value="Ald_DH_CS_GLU"/>
</dbReference>
<protein>
    <submittedName>
        <fullName evidence="6">Aldehyde dehydrogenase family protein</fullName>
    </submittedName>
</protein>
<feature type="active site" evidence="3">
    <location>
        <position position="233"/>
    </location>
</feature>
<organism evidence="6 7">
    <name type="scientific">Spartinivicinus marinus</name>
    <dbReference type="NCBI Taxonomy" id="2994442"/>
    <lineage>
        <taxon>Bacteria</taxon>
        <taxon>Pseudomonadati</taxon>
        <taxon>Pseudomonadota</taxon>
        <taxon>Gammaproteobacteria</taxon>
        <taxon>Oceanospirillales</taxon>
        <taxon>Zooshikellaceae</taxon>
        <taxon>Spartinivicinus</taxon>
    </lineage>
</organism>
<keyword evidence="7" id="KW-1185">Reference proteome</keyword>
<evidence type="ECO:0000259" key="5">
    <source>
        <dbReference type="Pfam" id="PF00171"/>
    </source>
</evidence>
<dbReference type="PROSITE" id="PS00687">
    <property type="entry name" value="ALDEHYDE_DEHYDR_GLU"/>
    <property type="match status" value="1"/>
</dbReference>
<dbReference type="InterPro" id="IPR016162">
    <property type="entry name" value="Ald_DH_N"/>
</dbReference>
<dbReference type="SUPFAM" id="SSF53720">
    <property type="entry name" value="ALDH-like"/>
    <property type="match status" value="1"/>
</dbReference>
<dbReference type="AlphaFoldDB" id="A0A853I2B4"/>
<evidence type="ECO:0000313" key="6">
    <source>
        <dbReference type="EMBL" id="NYZ67543.1"/>
    </source>
</evidence>
<proteinExistence type="inferred from homology"/>
<dbReference type="InterPro" id="IPR016161">
    <property type="entry name" value="Ald_DH/histidinol_DH"/>
</dbReference>
<keyword evidence="2 4" id="KW-0560">Oxidoreductase</keyword>
<reference evidence="6 7" key="1">
    <citation type="submission" date="2020-07" db="EMBL/GenBank/DDBJ databases">
        <title>Endozoicomonas sp. nov., isolated from sediment.</title>
        <authorList>
            <person name="Gu T."/>
        </authorList>
    </citation>
    <scope>NUCLEOTIDE SEQUENCE [LARGE SCALE GENOMIC DNA]</scope>
    <source>
        <strain evidence="6 7">SM1973</strain>
    </source>
</reference>
<evidence type="ECO:0000313" key="7">
    <source>
        <dbReference type="Proteomes" id="UP000569732"/>
    </source>
</evidence>
<dbReference type="Gene3D" id="3.40.605.10">
    <property type="entry name" value="Aldehyde Dehydrogenase, Chain A, domain 1"/>
    <property type="match status" value="1"/>
</dbReference>
<evidence type="ECO:0000256" key="1">
    <source>
        <dbReference type="ARBA" id="ARBA00009986"/>
    </source>
</evidence>
<dbReference type="Proteomes" id="UP000569732">
    <property type="component" value="Unassembled WGS sequence"/>
</dbReference>
<evidence type="ECO:0000256" key="2">
    <source>
        <dbReference type="ARBA" id="ARBA00023002"/>
    </source>
</evidence>
<dbReference type="InterPro" id="IPR015590">
    <property type="entry name" value="Aldehyde_DH_dom"/>
</dbReference>
<feature type="domain" description="Aldehyde dehydrogenase" evidence="5">
    <location>
        <begin position="6"/>
        <end position="468"/>
    </location>
</feature>
<dbReference type="EMBL" id="JACCKB010000026">
    <property type="protein sequence ID" value="NYZ67543.1"/>
    <property type="molecule type" value="Genomic_DNA"/>
</dbReference>
<comment type="caution">
    <text evidence="6">The sequence shown here is derived from an EMBL/GenBank/DDBJ whole genome shotgun (WGS) entry which is preliminary data.</text>
</comment>
<comment type="similarity">
    <text evidence="1 4">Belongs to the aldehyde dehydrogenase family.</text>
</comment>
<dbReference type="FunFam" id="3.40.309.10:FF:000009">
    <property type="entry name" value="Aldehyde dehydrogenase A"/>
    <property type="match status" value="1"/>
</dbReference>
<dbReference type="Gene3D" id="3.40.309.10">
    <property type="entry name" value="Aldehyde Dehydrogenase, Chain A, domain 2"/>
    <property type="match status" value="1"/>
</dbReference>
<accession>A0A853I2B4</accession>
<gene>
    <name evidence="6" type="ORF">H0A36_16110</name>
</gene>
<dbReference type="PROSITE" id="PS00070">
    <property type="entry name" value="ALDEHYDE_DEHYDR_CYS"/>
    <property type="match status" value="1"/>
</dbReference>
<evidence type="ECO:0000256" key="4">
    <source>
        <dbReference type="RuleBase" id="RU003345"/>
    </source>
</evidence>
<dbReference type="RefSeq" id="WP_180569564.1">
    <property type="nucleotide sequence ID" value="NZ_JACCKB010000026.1"/>
</dbReference>
<dbReference type="GO" id="GO:0016620">
    <property type="term" value="F:oxidoreductase activity, acting on the aldehyde or oxo group of donors, NAD or NADP as acceptor"/>
    <property type="evidence" value="ECO:0007669"/>
    <property type="project" value="InterPro"/>
</dbReference>
<dbReference type="InterPro" id="IPR016160">
    <property type="entry name" value="Ald_DH_CS_CYS"/>
</dbReference>
<sequence>MSTTAVFQTISPINNQVWLERPYASDKQIAVALEQATKAQQLWCKLPLNERIAYCQQAMDYCLSQQQAIGRDICWQMGRPLLQAEREVTVMVERASYMLEVAESALAPAQLHAKAGFNNRLVREPLGLVMVIAPWNYPLLTAINSIIPALVAGNGVILKHSSQTPRCAEWLAEAFKQAQLPEGVFQYLHLDHQTTGELLIANEINHVVLTGSVSAGKQVEQQLAGHFKTLGLELGGKDAAYIRPDADLKASVASIIDGAFYNSGQSCCGIERLYIHQDVYNQCLPMIIDAVKQYRLGHPEHQQTTLGPMVRASAASQVQAQIQQAIEQGAEAQLDSQLFINEVFGQPPLRINTANSAYLAPQVLTGVNHQMDVMMEETFGPLLPVMKVSDDQQAITLINDSDYGLTAAIYSQDNETTRNIGNQLAVGTVFLNRCDYLDPALAWTGVKASGKGYCLSAWGYETVTRPKSYHFKEQA</sequence>
<name>A0A853I2B4_9GAMM</name>
<evidence type="ECO:0000256" key="3">
    <source>
        <dbReference type="PROSITE-ProRule" id="PRU10007"/>
    </source>
</evidence>